<proteinExistence type="predicted"/>
<evidence type="ECO:0000313" key="1">
    <source>
        <dbReference type="EMBL" id="SEB04048.1"/>
    </source>
</evidence>
<sequence>MWKQKFMTSVEEVELFLNALKQKLQFHPIGIVFRPRNKNLDTLALLDIVPGHRNDVIKKLTSLNYMGGPKNNLEDPKQPDYYEFGVMIKGYEIYIKISIGLFNKPIDCMSFHIAEYEINYPLKDKRNER</sequence>
<dbReference type="AlphaFoldDB" id="A0A1H4G550"/>
<evidence type="ECO:0000313" key="2">
    <source>
        <dbReference type="Proteomes" id="UP000198850"/>
    </source>
</evidence>
<dbReference type="OrthoDB" id="1366475at2"/>
<keyword evidence="2" id="KW-1185">Reference proteome</keyword>
<name>A0A1H4G550_9SPHI</name>
<dbReference type="RefSeq" id="WP_139298333.1">
    <property type="nucleotide sequence ID" value="NZ_FNRA01000009.1"/>
</dbReference>
<accession>A0A1H4G550</accession>
<dbReference type="EMBL" id="FNRA01000009">
    <property type="protein sequence ID" value="SEB04048.1"/>
    <property type="molecule type" value="Genomic_DNA"/>
</dbReference>
<reference evidence="1 2" key="1">
    <citation type="submission" date="2016-10" db="EMBL/GenBank/DDBJ databases">
        <authorList>
            <person name="de Groot N.N."/>
        </authorList>
    </citation>
    <scope>NUCLEOTIDE SEQUENCE [LARGE SCALE GENOMIC DNA]</scope>
    <source>
        <strain evidence="1 2">DSM 19033</strain>
    </source>
</reference>
<organism evidence="1 2">
    <name type="scientific">Pedobacter hartonius</name>
    <dbReference type="NCBI Taxonomy" id="425514"/>
    <lineage>
        <taxon>Bacteria</taxon>
        <taxon>Pseudomonadati</taxon>
        <taxon>Bacteroidota</taxon>
        <taxon>Sphingobacteriia</taxon>
        <taxon>Sphingobacteriales</taxon>
        <taxon>Sphingobacteriaceae</taxon>
        <taxon>Pedobacter</taxon>
    </lineage>
</organism>
<protein>
    <recommendedName>
        <fullName evidence="3">Toxin</fullName>
    </recommendedName>
</protein>
<gene>
    <name evidence="1" type="ORF">SAMN05443550_1097</name>
</gene>
<dbReference type="STRING" id="425514.SAMN05443550_1097"/>
<dbReference type="Proteomes" id="UP000198850">
    <property type="component" value="Unassembled WGS sequence"/>
</dbReference>
<evidence type="ECO:0008006" key="3">
    <source>
        <dbReference type="Google" id="ProtNLM"/>
    </source>
</evidence>